<reference evidence="4 5" key="1">
    <citation type="submission" date="2018-07" db="EMBL/GenBank/DDBJ databases">
        <title>Bacillus sp. YLB-04 draft genome sequence.</title>
        <authorList>
            <person name="Yu L."/>
            <person name="Tang X."/>
        </authorList>
    </citation>
    <scope>NUCLEOTIDE SEQUENCE [LARGE SCALE GENOMIC DNA]</scope>
    <source>
        <strain evidence="4 5">YLB-04</strain>
    </source>
</reference>
<feature type="domain" description="NAD-dependent epimerase/dehydratase" evidence="2">
    <location>
        <begin position="3"/>
        <end position="124"/>
    </location>
</feature>
<dbReference type="Proteomes" id="UP000257144">
    <property type="component" value="Unassembled WGS sequence"/>
</dbReference>
<feature type="domain" description="DUF1731" evidence="3">
    <location>
        <begin position="251"/>
        <end position="297"/>
    </location>
</feature>
<dbReference type="PANTHER" id="PTHR11092:SF0">
    <property type="entry name" value="EPIMERASE FAMILY PROTEIN SDR39U1"/>
    <property type="match status" value="1"/>
</dbReference>
<dbReference type="OrthoDB" id="9801773at2"/>
<accession>A0A3D8GNE4</accession>
<dbReference type="AlphaFoldDB" id="A0A3D8GNE4"/>
<evidence type="ECO:0000313" key="4">
    <source>
        <dbReference type="EMBL" id="RDU35938.1"/>
    </source>
</evidence>
<dbReference type="PANTHER" id="PTHR11092">
    <property type="entry name" value="SUGAR NUCLEOTIDE EPIMERASE RELATED"/>
    <property type="match status" value="1"/>
</dbReference>
<gene>
    <name evidence="4" type="ORF">DRW41_15190</name>
</gene>
<comment type="similarity">
    <text evidence="1">Belongs to the NAD(P)-dependent epimerase/dehydratase family. SDR39U1 subfamily.</text>
</comment>
<dbReference type="Gene3D" id="3.40.50.720">
    <property type="entry name" value="NAD(P)-binding Rossmann-like Domain"/>
    <property type="match status" value="1"/>
</dbReference>
<dbReference type="SUPFAM" id="SSF51735">
    <property type="entry name" value="NAD(P)-binding Rossmann-fold domains"/>
    <property type="match status" value="1"/>
</dbReference>
<dbReference type="Pfam" id="PF01370">
    <property type="entry name" value="Epimerase"/>
    <property type="match status" value="1"/>
</dbReference>
<evidence type="ECO:0000259" key="3">
    <source>
        <dbReference type="Pfam" id="PF08338"/>
    </source>
</evidence>
<organism evidence="4 5">
    <name type="scientific">Neobacillus piezotolerans</name>
    <dbReference type="NCBI Taxonomy" id="2259171"/>
    <lineage>
        <taxon>Bacteria</taxon>
        <taxon>Bacillati</taxon>
        <taxon>Bacillota</taxon>
        <taxon>Bacilli</taxon>
        <taxon>Bacillales</taxon>
        <taxon>Bacillaceae</taxon>
        <taxon>Neobacillus</taxon>
    </lineage>
</organism>
<protein>
    <submittedName>
        <fullName evidence="4">TIGR01777 family protein</fullName>
    </submittedName>
</protein>
<evidence type="ECO:0000313" key="5">
    <source>
        <dbReference type="Proteomes" id="UP000257144"/>
    </source>
</evidence>
<evidence type="ECO:0000256" key="1">
    <source>
        <dbReference type="ARBA" id="ARBA00009353"/>
    </source>
</evidence>
<dbReference type="InterPro" id="IPR010099">
    <property type="entry name" value="SDR39U1"/>
</dbReference>
<dbReference type="EMBL" id="QNQT01000007">
    <property type="protein sequence ID" value="RDU35938.1"/>
    <property type="molecule type" value="Genomic_DNA"/>
</dbReference>
<comment type="caution">
    <text evidence="4">The sequence shown here is derived from an EMBL/GenBank/DDBJ whole genome shotgun (WGS) entry which is preliminary data.</text>
</comment>
<dbReference type="RefSeq" id="WP_115452866.1">
    <property type="nucleotide sequence ID" value="NZ_QNQT01000007.1"/>
</dbReference>
<dbReference type="NCBIfam" id="TIGR01777">
    <property type="entry name" value="yfcH"/>
    <property type="match status" value="1"/>
</dbReference>
<name>A0A3D8GNE4_9BACI</name>
<sequence>MKIAIAGGSGFLGGALTESLLAKGHEVFILTRKKKETGRAGVTYVQWLSDGSRPEHELAGIDVFVNLAGESLNSGRWTPERKERLLTSRLAAANEAVRIMSSLKQKPKVHIGASAVGFYGTSESKTFVEGSAPGKDFLADLVKRWEDASLNAADLGIRTVLCRLGIILDDKEGALPRIALPYKLFGGGTVGSGRQWVSWIHHDDAVSGILFAIENERVSGPVNFTAPEPVPMKEFGKTIGKVLGRPHWLPVPGLALKLLLGEMSTLVLEGQKVFPKKLLDAGYSFRFPELGPALKNLYKN</sequence>
<dbReference type="Pfam" id="PF08338">
    <property type="entry name" value="DUF1731"/>
    <property type="match status" value="1"/>
</dbReference>
<proteinExistence type="inferred from homology"/>
<dbReference type="InterPro" id="IPR036291">
    <property type="entry name" value="NAD(P)-bd_dom_sf"/>
</dbReference>
<dbReference type="InterPro" id="IPR013549">
    <property type="entry name" value="DUF1731"/>
</dbReference>
<dbReference type="CDD" id="cd05242">
    <property type="entry name" value="SDR_a8"/>
    <property type="match status" value="1"/>
</dbReference>
<dbReference type="InterPro" id="IPR001509">
    <property type="entry name" value="Epimerase_deHydtase"/>
</dbReference>
<evidence type="ECO:0000259" key="2">
    <source>
        <dbReference type="Pfam" id="PF01370"/>
    </source>
</evidence>
<keyword evidence="5" id="KW-1185">Reference proteome</keyword>